<reference evidence="4" key="1">
    <citation type="submission" date="2018-05" db="EMBL/GenBank/DDBJ databases">
        <authorList>
            <person name="Li X."/>
        </authorList>
    </citation>
    <scope>NUCLEOTIDE SEQUENCE [LARGE SCALE GENOMIC DNA]</scope>
    <source>
        <strain evidence="4">HKS-05</strain>
    </source>
</reference>
<evidence type="ECO:0008006" key="5">
    <source>
        <dbReference type="Google" id="ProtNLM"/>
    </source>
</evidence>
<keyword evidence="2" id="KW-0808">Transferase</keyword>
<dbReference type="Proteomes" id="UP000249842">
    <property type="component" value="Unassembled WGS sequence"/>
</dbReference>
<dbReference type="AlphaFoldDB" id="A0A328B6X3"/>
<organism evidence="3 4">
    <name type="scientific">Phenylobacterium hankyongense</name>
    <dbReference type="NCBI Taxonomy" id="1813876"/>
    <lineage>
        <taxon>Bacteria</taxon>
        <taxon>Pseudomonadati</taxon>
        <taxon>Pseudomonadota</taxon>
        <taxon>Alphaproteobacteria</taxon>
        <taxon>Caulobacterales</taxon>
        <taxon>Caulobacteraceae</taxon>
        <taxon>Phenylobacterium</taxon>
    </lineage>
</organism>
<dbReference type="PANTHER" id="PTHR12526:SF510">
    <property type="entry name" value="D-INOSITOL 3-PHOSPHATE GLYCOSYLTRANSFERASE"/>
    <property type="match status" value="1"/>
</dbReference>
<evidence type="ECO:0000313" key="3">
    <source>
        <dbReference type="EMBL" id="RAK60768.1"/>
    </source>
</evidence>
<dbReference type="Gene3D" id="3.40.50.2000">
    <property type="entry name" value="Glycogen Phosphorylase B"/>
    <property type="match status" value="1"/>
</dbReference>
<comment type="caution">
    <text evidence="3">The sequence shown here is derived from an EMBL/GenBank/DDBJ whole genome shotgun (WGS) entry which is preliminary data.</text>
</comment>
<evidence type="ECO:0000313" key="4">
    <source>
        <dbReference type="Proteomes" id="UP000249842"/>
    </source>
</evidence>
<dbReference type="EMBL" id="QFYP01000001">
    <property type="protein sequence ID" value="RAK60768.1"/>
    <property type="molecule type" value="Genomic_DNA"/>
</dbReference>
<evidence type="ECO:0000256" key="1">
    <source>
        <dbReference type="ARBA" id="ARBA00022676"/>
    </source>
</evidence>
<dbReference type="GO" id="GO:0016757">
    <property type="term" value="F:glycosyltransferase activity"/>
    <property type="evidence" value="ECO:0007669"/>
    <property type="project" value="UniProtKB-KW"/>
</dbReference>
<gene>
    <name evidence="3" type="ORF">DJ021_13605</name>
</gene>
<proteinExistence type="predicted"/>
<dbReference type="SUPFAM" id="SSF53756">
    <property type="entry name" value="UDP-Glycosyltransferase/glycogen phosphorylase"/>
    <property type="match status" value="1"/>
</dbReference>
<keyword evidence="4" id="KW-1185">Reference proteome</keyword>
<accession>A0A328B6X3</accession>
<dbReference type="PANTHER" id="PTHR12526">
    <property type="entry name" value="GLYCOSYLTRANSFERASE"/>
    <property type="match status" value="1"/>
</dbReference>
<keyword evidence="1" id="KW-0328">Glycosyltransferase</keyword>
<name>A0A328B6X3_9CAUL</name>
<dbReference type="Pfam" id="PF13692">
    <property type="entry name" value="Glyco_trans_1_4"/>
    <property type="match status" value="1"/>
</dbReference>
<evidence type="ECO:0000256" key="2">
    <source>
        <dbReference type="ARBA" id="ARBA00022679"/>
    </source>
</evidence>
<protein>
    <recommendedName>
        <fullName evidence="5">Glycosyltransferase</fullName>
    </recommendedName>
</protein>
<sequence>MVQSYPYEAVSNGDAAYIAALRDYLIGRGHEVFGFVTDMTRGRTSPVYRSAYDLSATAGWKVRQAIRAERAFVSGSVAQWAEPLRKKIGLRKTEPTRDKWTAPEARWLARELKRIDASCAILFFDAVGFSASIGQLTTVVAAPSFLRGREISILPEQNTCRIGDDEVAAQLSWLKGADCVAFNSRDDIDFARRYGFEKAIKINMGLPDKSREAPHQDSSEPTITFVGVAAKQNIESCQWFLDRCWPIIREARPDSRLRLVGTVVRGVDVTALPGVDAVGFVPDLEPEYRRAQVVVAPLVSGSRGVKVKVAEALSYGCPLVTTSIGVDAGDPNQFGEAVVVADEPGDFARAVLDLLNDPRLRRKRQALAAEAFNQNFSFDAAFCELTEYLKL</sequence>